<proteinExistence type="predicted"/>
<dbReference type="EMBL" id="GG662621">
    <property type="protein sequence ID" value="EWS73291.1"/>
    <property type="molecule type" value="Genomic_DNA"/>
</dbReference>
<evidence type="ECO:0000313" key="1">
    <source>
        <dbReference type="EMBL" id="EWS73291.1"/>
    </source>
</evidence>
<gene>
    <name evidence="1" type="ORF">TTHERM_000220709</name>
</gene>
<protein>
    <submittedName>
        <fullName evidence="1">Uncharacterized protein</fullName>
    </submittedName>
</protein>
<evidence type="ECO:0000313" key="2">
    <source>
        <dbReference type="Proteomes" id="UP000009168"/>
    </source>
</evidence>
<dbReference type="InParanoid" id="W7XGM0"/>
<dbReference type="AlphaFoldDB" id="W7XGM0"/>
<reference evidence="2" key="1">
    <citation type="journal article" date="2006" name="PLoS Biol.">
        <title>Macronuclear genome sequence of the ciliate Tetrahymena thermophila, a model eukaryote.</title>
        <authorList>
            <person name="Eisen J.A."/>
            <person name="Coyne R.S."/>
            <person name="Wu M."/>
            <person name="Wu D."/>
            <person name="Thiagarajan M."/>
            <person name="Wortman J.R."/>
            <person name="Badger J.H."/>
            <person name="Ren Q."/>
            <person name="Amedeo P."/>
            <person name="Jones K.M."/>
            <person name="Tallon L.J."/>
            <person name="Delcher A.L."/>
            <person name="Salzberg S.L."/>
            <person name="Silva J.C."/>
            <person name="Haas B.J."/>
            <person name="Majoros W.H."/>
            <person name="Farzad M."/>
            <person name="Carlton J.M."/>
            <person name="Smith R.K. Jr."/>
            <person name="Garg J."/>
            <person name="Pearlman R.E."/>
            <person name="Karrer K.M."/>
            <person name="Sun L."/>
            <person name="Manning G."/>
            <person name="Elde N.C."/>
            <person name="Turkewitz A.P."/>
            <person name="Asai D.J."/>
            <person name="Wilkes D.E."/>
            <person name="Wang Y."/>
            <person name="Cai H."/>
            <person name="Collins K."/>
            <person name="Stewart B.A."/>
            <person name="Lee S.R."/>
            <person name="Wilamowska K."/>
            <person name="Weinberg Z."/>
            <person name="Ruzzo W.L."/>
            <person name="Wloga D."/>
            <person name="Gaertig J."/>
            <person name="Frankel J."/>
            <person name="Tsao C.-C."/>
            <person name="Gorovsky M.A."/>
            <person name="Keeling P.J."/>
            <person name="Waller R.F."/>
            <person name="Patron N.J."/>
            <person name="Cherry J.M."/>
            <person name="Stover N.A."/>
            <person name="Krieger C.J."/>
            <person name="del Toro C."/>
            <person name="Ryder H.F."/>
            <person name="Williamson S.C."/>
            <person name="Barbeau R.A."/>
            <person name="Hamilton E.P."/>
            <person name="Orias E."/>
        </authorList>
    </citation>
    <scope>NUCLEOTIDE SEQUENCE [LARGE SCALE GENOMIC DNA]</scope>
    <source>
        <strain evidence="2">SB210</strain>
    </source>
</reference>
<name>W7XGM0_TETTS</name>
<keyword evidence="2" id="KW-1185">Reference proteome</keyword>
<dbReference type="GeneID" id="24437868"/>
<sequence>MIKLKDQKQYFLKCIKERIWTFKVFRGEGDGEVVFSFDISHIQLDQNDQHQQEQANLEKKIKTMFVIYHTRQTKDCFFFSLVDYDQYDILYQHYLYDKKIFLPNLHQNPSNIERLLERDSHNQENQQLFLHSGQKIQFLDLLEISLVQEVELIGNRQYKNVIIYISRQKFKEILKDESALDLKIQKVVQKAQGIWNEQSNQDLFSTIKNILDVINKEYRVANHNFFIDNKIRQDQLYLFWPVLDETDYSNPYIDTRQLQSRSKVIDLKPGHHIFIWPGTLTLFCNNQKHAIYEGNNKVAVFNLQNDEHYSIETFTLQKFKQEEQFISLCEYGIKEEDAFFRRAYTYSNQKSDHPFKVLIKSQLFQSLKEPLQIQKEKLEVDYLPKICKTSFYFDSKVKKLHSLVDKVVSAFNDTFFVSLGN</sequence>
<dbReference type="RefSeq" id="XP_012654200.1">
    <property type="nucleotide sequence ID" value="XM_012798746.1"/>
</dbReference>
<organism evidence="1 2">
    <name type="scientific">Tetrahymena thermophila (strain SB210)</name>
    <dbReference type="NCBI Taxonomy" id="312017"/>
    <lineage>
        <taxon>Eukaryota</taxon>
        <taxon>Sar</taxon>
        <taxon>Alveolata</taxon>
        <taxon>Ciliophora</taxon>
        <taxon>Intramacronucleata</taxon>
        <taxon>Oligohymenophorea</taxon>
        <taxon>Hymenostomatida</taxon>
        <taxon>Tetrahymenina</taxon>
        <taxon>Tetrahymenidae</taxon>
        <taxon>Tetrahymena</taxon>
    </lineage>
</organism>
<accession>W7XGM0</accession>
<dbReference type="KEGG" id="tet:TTHERM_000220709"/>
<dbReference type="Proteomes" id="UP000009168">
    <property type="component" value="Unassembled WGS sequence"/>
</dbReference>